<evidence type="ECO:0000313" key="12">
    <source>
        <dbReference type="EMBL" id="GBP66315.1"/>
    </source>
</evidence>
<evidence type="ECO:0000256" key="3">
    <source>
        <dbReference type="ARBA" id="ARBA00022737"/>
    </source>
</evidence>
<feature type="domain" description="C2H2-type" evidence="11">
    <location>
        <begin position="580"/>
        <end position="607"/>
    </location>
</feature>
<dbReference type="EMBL" id="BGZK01000954">
    <property type="protein sequence ID" value="GBP66315.1"/>
    <property type="molecule type" value="Genomic_DNA"/>
</dbReference>
<accession>A0A4C1XVY1</accession>
<proteinExistence type="predicted"/>
<evidence type="ECO:0000256" key="4">
    <source>
        <dbReference type="ARBA" id="ARBA00022771"/>
    </source>
</evidence>
<organism evidence="12 13">
    <name type="scientific">Eumeta variegata</name>
    <name type="common">Bagworm moth</name>
    <name type="synonym">Eumeta japonica</name>
    <dbReference type="NCBI Taxonomy" id="151549"/>
    <lineage>
        <taxon>Eukaryota</taxon>
        <taxon>Metazoa</taxon>
        <taxon>Ecdysozoa</taxon>
        <taxon>Arthropoda</taxon>
        <taxon>Hexapoda</taxon>
        <taxon>Insecta</taxon>
        <taxon>Pterygota</taxon>
        <taxon>Neoptera</taxon>
        <taxon>Endopterygota</taxon>
        <taxon>Lepidoptera</taxon>
        <taxon>Glossata</taxon>
        <taxon>Ditrysia</taxon>
        <taxon>Tineoidea</taxon>
        <taxon>Psychidae</taxon>
        <taxon>Oiketicinae</taxon>
        <taxon>Eumeta</taxon>
    </lineage>
</organism>
<dbReference type="SUPFAM" id="SSF57667">
    <property type="entry name" value="beta-beta-alpha zinc fingers"/>
    <property type="match status" value="8"/>
</dbReference>
<dbReference type="FunFam" id="3.30.160.60:FF:001485">
    <property type="entry name" value="Krueppel-related zinc finger protein"/>
    <property type="match status" value="1"/>
</dbReference>
<feature type="domain" description="C2H2-type" evidence="11">
    <location>
        <begin position="384"/>
        <end position="411"/>
    </location>
</feature>
<dbReference type="FunFam" id="3.30.160.60:FF:000630">
    <property type="entry name" value="Zinc finger protein 180"/>
    <property type="match status" value="1"/>
</dbReference>
<dbReference type="Proteomes" id="UP000299102">
    <property type="component" value="Unassembled WGS sequence"/>
</dbReference>
<sequence length="834" mass="95447">MEVRKWSIRECSVRLRRCDFAGRGGAPQPEAVLAAPRAVTPSALQPEAVLPAPRVATPSVPHSSNRVQMYFEVPVVAIKTDHDGEAVVSAAYTSLREANDSVTTDISLFKEENNFSMKIEDEADELSVKEELDIKAKGLLLQPLLPLAQDHVDPRPSTSSADGPVPPPLWTLPAQATPQTKMEEISCERDLGVSSEVTFMSDVRKTDDVLHAVLRDPSRDFSNSESISLGIEQSECSYSVEPQAEFGVRTRLHALRKYVVTFTQKKIGTKPYKCGQCEYSASQLGSLKIHMRVHTDEKPYKCEHCEYRTSALGVLKIHTRSHTGEKPYKCEQCEYSTSYGNNLKTHMRSHTGEKPFKCDQCDYKSAHVSRLKIHMYTHTGEKPYRCEQCDYSASQLRSLNLHMSTHTGFKQYKCEQCVYSTSQLSNLKMHMRIHTGEKPYHCEQCDYSTSRANHLKIHMRTHTGEKPYECAQCGYRSSLLQHLKRHVRIHTGEKPYKCENCEYSSIQLENLKLHMRIHTGEKPYKCELCEYSTSRGSYLKMHMRSHTGEKPYKCELCEYSTSRGNNLTIHMRSHTGEKPYKCQLCEYSTSHGNNFKVHMHSHSGKKPYKCELCEYSTSRSYNLKVHMRSHTGEKPFKCDQCDYRSAHISQLKIHIRSHTGEKPYECELCEYSAACRRNLILHKHRRHKLTKDYAKAFEPISHESIWKALEDCNIPKETLELLKDIFEKSISRVKLERKGPEIKIGRGGVDPKELFSTSWRVTIMVEVSNNTTRYAGEKKKESGSVESSESAHWIVHRQFRAVEFHAMCCTCNGDFGSRRVSSYFGFSFTRGSKN</sequence>
<evidence type="ECO:0000256" key="2">
    <source>
        <dbReference type="ARBA" id="ARBA00022723"/>
    </source>
</evidence>
<dbReference type="FunFam" id="3.30.160.60:FF:002069">
    <property type="entry name" value="Uncharacterized protein"/>
    <property type="match status" value="1"/>
</dbReference>
<dbReference type="InterPro" id="IPR013087">
    <property type="entry name" value="Znf_C2H2_type"/>
</dbReference>
<dbReference type="FunFam" id="3.30.160.60:FF:000912">
    <property type="entry name" value="Zinc finger protein 660"/>
    <property type="match status" value="1"/>
</dbReference>
<keyword evidence="9" id="KW-0539">Nucleus</keyword>
<dbReference type="GO" id="GO:0008270">
    <property type="term" value="F:zinc ion binding"/>
    <property type="evidence" value="ECO:0007669"/>
    <property type="project" value="UniProtKB-KW"/>
</dbReference>
<dbReference type="GO" id="GO:0001227">
    <property type="term" value="F:DNA-binding transcription repressor activity, RNA polymerase II-specific"/>
    <property type="evidence" value="ECO:0007669"/>
    <property type="project" value="TreeGrafter"/>
</dbReference>
<comment type="subcellular location">
    <subcellularLocation>
        <location evidence="1">Nucleus</location>
    </subcellularLocation>
</comment>
<feature type="domain" description="C2H2-type" evidence="11">
    <location>
        <begin position="440"/>
        <end position="467"/>
    </location>
</feature>
<feature type="domain" description="C2H2-type" evidence="11">
    <location>
        <begin position="328"/>
        <end position="355"/>
    </location>
</feature>
<evidence type="ECO:0000256" key="7">
    <source>
        <dbReference type="ARBA" id="ARBA00023125"/>
    </source>
</evidence>
<comment type="caution">
    <text evidence="12">The sequence shown here is derived from an EMBL/GenBank/DDBJ whole genome shotgun (WGS) entry which is preliminary data.</text>
</comment>
<reference evidence="12 13" key="1">
    <citation type="journal article" date="2019" name="Commun. Biol.">
        <title>The bagworm genome reveals a unique fibroin gene that provides high tensile strength.</title>
        <authorList>
            <person name="Kono N."/>
            <person name="Nakamura H."/>
            <person name="Ohtoshi R."/>
            <person name="Tomita M."/>
            <person name="Numata K."/>
            <person name="Arakawa K."/>
        </authorList>
    </citation>
    <scope>NUCLEOTIDE SEQUENCE [LARGE SCALE GENOMIC DNA]</scope>
</reference>
<dbReference type="OrthoDB" id="1095242at2759"/>
<gene>
    <name evidence="12" type="primary">ZNF271</name>
    <name evidence="12" type="ORF">EVAR_77932_1</name>
</gene>
<protein>
    <submittedName>
        <fullName evidence="12">Zinc finger protein 271</fullName>
    </submittedName>
</protein>
<keyword evidence="7" id="KW-0238">DNA-binding</keyword>
<dbReference type="InterPro" id="IPR056438">
    <property type="entry name" value="Znf-C2H2_CTCF"/>
</dbReference>
<keyword evidence="13" id="KW-1185">Reference proteome</keyword>
<dbReference type="STRING" id="151549.A0A4C1XVY1"/>
<keyword evidence="8" id="KW-0804">Transcription</keyword>
<dbReference type="InterPro" id="IPR036236">
    <property type="entry name" value="Znf_C2H2_sf"/>
</dbReference>
<keyword evidence="3" id="KW-0677">Repeat</keyword>
<keyword evidence="5" id="KW-0862">Zinc</keyword>
<name>A0A4C1XVY1_EUMVA</name>
<evidence type="ECO:0000256" key="6">
    <source>
        <dbReference type="ARBA" id="ARBA00023015"/>
    </source>
</evidence>
<evidence type="ECO:0000256" key="1">
    <source>
        <dbReference type="ARBA" id="ARBA00004123"/>
    </source>
</evidence>
<keyword evidence="4 10" id="KW-0863">Zinc-finger</keyword>
<dbReference type="SMART" id="SM00355">
    <property type="entry name" value="ZnF_C2H2"/>
    <property type="match status" value="15"/>
</dbReference>
<dbReference type="PROSITE" id="PS50157">
    <property type="entry name" value="ZINC_FINGER_C2H2_2"/>
    <property type="match status" value="14"/>
</dbReference>
<evidence type="ECO:0000256" key="10">
    <source>
        <dbReference type="PROSITE-ProRule" id="PRU00042"/>
    </source>
</evidence>
<evidence type="ECO:0000256" key="8">
    <source>
        <dbReference type="ARBA" id="ARBA00023163"/>
    </source>
</evidence>
<dbReference type="FunFam" id="3.30.160.60:FF:001601">
    <property type="entry name" value="Uncharacterized protein, isoform A"/>
    <property type="match status" value="1"/>
</dbReference>
<dbReference type="AlphaFoldDB" id="A0A4C1XVY1"/>
<feature type="domain" description="C2H2-type" evidence="11">
    <location>
        <begin position="524"/>
        <end position="551"/>
    </location>
</feature>
<feature type="domain" description="C2H2-type" evidence="11">
    <location>
        <begin position="468"/>
        <end position="495"/>
    </location>
</feature>
<dbReference type="FunFam" id="3.30.160.60:FF:001957">
    <property type="entry name" value="Si:dkey-77f5.11"/>
    <property type="match status" value="2"/>
</dbReference>
<keyword evidence="6" id="KW-0805">Transcription regulation</keyword>
<feature type="domain" description="C2H2-type" evidence="11">
    <location>
        <begin position="300"/>
        <end position="327"/>
    </location>
</feature>
<evidence type="ECO:0000256" key="5">
    <source>
        <dbReference type="ARBA" id="ARBA00022833"/>
    </source>
</evidence>
<evidence type="ECO:0000259" key="11">
    <source>
        <dbReference type="PROSITE" id="PS50157"/>
    </source>
</evidence>
<feature type="domain" description="C2H2-type" evidence="11">
    <location>
        <begin position="636"/>
        <end position="663"/>
    </location>
</feature>
<keyword evidence="2" id="KW-0479">Metal-binding</keyword>
<dbReference type="PANTHER" id="PTHR24399:SF23">
    <property type="entry name" value="C2H2-TYPE DOMAIN-CONTAINING PROTEIN"/>
    <property type="match status" value="1"/>
</dbReference>
<dbReference type="FunFam" id="3.30.160.60:FF:001573">
    <property type="entry name" value="Zinc finger protein 407"/>
    <property type="match status" value="2"/>
</dbReference>
<feature type="domain" description="C2H2-type" evidence="11">
    <location>
        <begin position="412"/>
        <end position="439"/>
    </location>
</feature>
<dbReference type="GO" id="GO:0002682">
    <property type="term" value="P:regulation of immune system process"/>
    <property type="evidence" value="ECO:0007669"/>
    <property type="project" value="TreeGrafter"/>
</dbReference>
<evidence type="ECO:0000313" key="13">
    <source>
        <dbReference type="Proteomes" id="UP000299102"/>
    </source>
</evidence>
<feature type="domain" description="C2H2-type" evidence="11">
    <location>
        <begin position="356"/>
        <end position="383"/>
    </location>
</feature>
<feature type="domain" description="C2H2-type" evidence="11">
    <location>
        <begin position="272"/>
        <end position="299"/>
    </location>
</feature>
<feature type="domain" description="C2H2-type" evidence="11">
    <location>
        <begin position="552"/>
        <end position="579"/>
    </location>
</feature>
<dbReference type="GO" id="GO:0005654">
    <property type="term" value="C:nucleoplasm"/>
    <property type="evidence" value="ECO:0007669"/>
    <property type="project" value="TreeGrafter"/>
</dbReference>
<dbReference type="Pfam" id="PF00096">
    <property type="entry name" value="zf-C2H2"/>
    <property type="match status" value="2"/>
</dbReference>
<dbReference type="GO" id="GO:0000978">
    <property type="term" value="F:RNA polymerase II cis-regulatory region sequence-specific DNA binding"/>
    <property type="evidence" value="ECO:0007669"/>
    <property type="project" value="TreeGrafter"/>
</dbReference>
<evidence type="ECO:0000256" key="9">
    <source>
        <dbReference type="ARBA" id="ARBA00023242"/>
    </source>
</evidence>
<dbReference type="Pfam" id="PF23611">
    <property type="entry name" value="zf-C2H2_16"/>
    <property type="match status" value="5"/>
</dbReference>
<dbReference type="GO" id="GO:0001817">
    <property type="term" value="P:regulation of cytokine production"/>
    <property type="evidence" value="ECO:0007669"/>
    <property type="project" value="TreeGrafter"/>
</dbReference>
<dbReference type="Gene3D" id="3.30.160.60">
    <property type="entry name" value="Classic Zinc Finger"/>
    <property type="match status" value="15"/>
</dbReference>
<dbReference type="FunFam" id="3.30.160.60:FF:000736">
    <property type="entry name" value="Zinc finger protein 423"/>
    <property type="match status" value="2"/>
</dbReference>
<feature type="domain" description="C2H2-type" evidence="11">
    <location>
        <begin position="496"/>
        <end position="523"/>
    </location>
</feature>
<dbReference type="FunFam" id="3.30.160.60:FF:002127">
    <property type="entry name" value="Uncharacterized protein"/>
    <property type="match status" value="2"/>
</dbReference>
<dbReference type="FunFam" id="3.30.160.60:FF:000446">
    <property type="entry name" value="Zinc finger protein"/>
    <property type="match status" value="1"/>
</dbReference>
<dbReference type="PANTHER" id="PTHR24399">
    <property type="entry name" value="ZINC FINGER AND BTB DOMAIN-CONTAINING"/>
    <property type="match status" value="1"/>
</dbReference>
<feature type="domain" description="C2H2-type" evidence="11">
    <location>
        <begin position="608"/>
        <end position="635"/>
    </location>
</feature>